<dbReference type="RefSeq" id="WP_072340219.1">
    <property type="nucleotide sequence ID" value="NZ_FPKU01000001.1"/>
</dbReference>
<dbReference type="STRING" id="665118.SAMN02983003_1427"/>
<dbReference type="OrthoDB" id="9772497at2"/>
<dbReference type="GO" id="GO:0036088">
    <property type="term" value="P:D-serine catabolic process"/>
    <property type="evidence" value="ECO:0007669"/>
    <property type="project" value="TreeGrafter"/>
</dbReference>
<feature type="domain" description="D-serine dehydratase-like" evidence="3">
    <location>
        <begin position="273"/>
        <end position="363"/>
    </location>
</feature>
<dbReference type="SMART" id="SM01119">
    <property type="entry name" value="D-ser_dehydrat"/>
    <property type="match status" value="1"/>
</dbReference>
<evidence type="ECO:0000313" key="5">
    <source>
        <dbReference type="Proteomes" id="UP000183447"/>
    </source>
</evidence>
<evidence type="ECO:0000259" key="3">
    <source>
        <dbReference type="SMART" id="SM01119"/>
    </source>
</evidence>
<dbReference type="Gene3D" id="2.40.37.20">
    <property type="entry name" value="D-serine dehydratase-like domain"/>
    <property type="match status" value="1"/>
</dbReference>
<dbReference type="EMBL" id="FPKU01000001">
    <property type="protein sequence ID" value="SFZ83048.1"/>
    <property type="molecule type" value="Genomic_DNA"/>
</dbReference>
<dbReference type="InterPro" id="IPR051466">
    <property type="entry name" value="D-amino_acid_metab_enzyme"/>
</dbReference>
<reference evidence="4 5" key="1">
    <citation type="submission" date="2016-11" db="EMBL/GenBank/DDBJ databases">
        <authorList>
            <person name="Jaros S."/>
            <person name="Januszkiewicz K."/>
            <person name="Wedrychowicz H."/>
        </authorList>
    </citation>
    <scope>NUCLEOTIDE SEQUENCE [LARGE SCALE GENOMIC DNA]</scope>
    <source>
        <strain evidence="4 5">ATCC 23634</strain>
    </source>
</reference>
<dbReference type="AlphaFoldDB" id="A0A1K2HWD2"/>
<accession>A0A1K2HWD2</accession>
<dbReference type="InterPro" id="IPR042208">
    <property type="entry name" value="D-ser_dehydrat-like_sf"/>
</dbReference>
<name>A0A1K2HWD2_9HYPH</name>
<dbReference type="InterPro" id="IPR026956">
    <property type="entry name" value="D-ser_dehydrat-like_dom"/>
</dbReference>
<dbReference type="CDD" id="cd06819">
    <property type="entry name" value="PLPDE_III_LS_D-TA"/>
    <property type="match status" value="1"/>
</dbReference>
<dbReference type="PANTHER" id="PTHR28004">
    <property type="entry name" value="ZGC:162816-RELATED"/>
    <property type="match status" value="1"/>
</dbReference>
<gene>
    <name evidence="4" type="ORF">SAMN02983003_1427</name>
</gene>
<protein>
    <submittedName>
        <fullName evidence="4">D-serine deaminase, pyridoxal phosphate-dependent</fullName>
    </submittedName>
</protein>
<evidence type="ECO:0000313" key="4">
    <source>
        <dbReference type="EMBL" id="SFZ83048.1"/>
    </source>
</evidence>
<dbReference type="Pfam" id="PF01168">
    <property type="entry name" value="Ala_racemase_N"/>
    <property type="match status" value="1"/>
</dbReference>
<dbReference type="InterPro" id="IPR001608">
    <property type="entry name" value="Ala_racemase_N"/>
</dbReference>
<evidence type="ECO:0000256" key="1">
    <source>
        <dbReference type="ARBA" id="ARBA00005323"/>
    </source>
</evidence>
<evidence type="ECO:0000256" key="2">
    <source>
        <dbReference type="ARBA" id="ARBA00023239"/>
    </source>
</evidence>
<comment type="similarity">
    <text evidence="1">Belongs to the DSD1 family.</text>
</comment>
<dbReference type="Proteomes" id="UP000183447">
    <property type="component" value="Unassembled WGS sequence"/>
</dbReference>
<dbReference type="Gene3D" id="3.20.20.10">
    <property type="entry name" value="Alanine racemase"/>
    <property type="match status" value="1"/>
</dbReference>
<organism evidence="4 5">
    <name type="scientific">Devosia enhydra</name>
    <dbReference type="NCBI Taxonomy" id="665118"/>
    <lineage>
        <taxon>Bacteria</taxon>
        <taxon>Pseudomonadati</taxon>
        <taxon>Pseudomonadota</taxon>
        <taxon>Alphaproteobacteria</taxon>
        <taxon>Hyphomicrobiales</taxon>
        <taxon>Devosiaceae</taxon>
        <taxon>Devosia</taxon>
    </lineage>
</organism>
<dbReference type="InterPro" id="IPR029066">
    <property type="entry name" value="PLP-binding_barrel"/>
</dbReference>
<dbReference type="Pfam" id="PF14031">
    <property type="entry name" value="D-ser_dehydrat"/>
    <property type="match status" value="1"/>
</dbReference>
<proteinExistence type="inferred from homology"/>
<keyword evidence="2" id="KW-0456">Lyase</keyword>
<dbReference type="SUPFAM" id="SSF51419">
    <property type="entry name" value="PLP-binding barrel"/>
    <property type="match status" value="1"/>
</dbReference>
<dbReference type="GO" id="GO:0008721">
    <property type="term" value="F:D-serine ammonia-lyase activity"/>
    <property type="evidence" value="ECO:0007669"/>
    <property type="project" value="TreeGrafter"/>
</dbReference>
<sequence>MRGVAGYNAALIGRSGGRARLETPALIVDADVMEASIARLAALAERAGMGLRPHAKSHKSVEIARRQLAAGALGIACAKTGELLALHAGGIDRLMLTAPVSHPGKIRRLAEAARTAEIIVVADREDLIDGFGAAAVAAGTRLEVLVDCDTGLGRTGVTDPGMAVSLARRITQTEGLIYAGVQAYNGKVQHIFDHRERRLANEATNARLVPMIEALRAEGLAPRIISGGGTGSHALDFEVGLLTEVQAGSYVFMDEGYLPTDLDGSGELVFPAALFVAVGVIAMSPAGEAITDAGSKSFALDGPLPTVFHQGRRIGRMEWAGDEFGRVKTDPGVPAPPIGAVLECTVPHCDPTVNLHDFLHVVHGSVLEAIWPVEGRGLSD</sequence>
<dbReference type="PANTHER" id="PTHR28004:SF2">
    <property type="entry name" value="D-SERINE DEHYDRATASE"/>
    <property type="match status" value="1"/>
</dbReference>
<keyword evidence="5" id="KW-1185">Reference proteome</keyword>